<evidence type="ECO:0000256" key="1">
    <source>
        <dbReference type="ARBA" id="ARBA00022737"/>
    </source>
</evidence>
<dbReference type="PROSITE" id="PS50088">
    <property type="entry name" value="ANK_REPEAT"/>
    <property type="match status" value="4"/>
</dbReference>
<name>A0AAE0P434_9PEZI</name>
<dbReference type="Proteomes" id="UP001285441">
    <property type="component" value="Unassembled WGS sequence"/>
</dbReference>
<evidence type="ECO:0000256" key="5">
    <source>
        <dbReference type="SAM" id="SignalP"/>
    </source>
</evidence>
<dbReference type="PROSITE" id="PS50297">
    <property type="entry name" value="ANK_REP_REGION"/>
    <property type="match status" value="3"/>
</dbReference>
<keyword evidence="7" id="KW-1185">Reference proteome</keyword>
<dbReference type="SUPFAM" id="SSF48403">
    <property type="entry name" value="Ankyrin repeat"/>
    <property type="match status" value="1"/>
</dbReference>
<dbReference type="SMART" id="SM00248">
    <property type="entry name" value="ANK"/>
    <property type="match status" value="7"/>
</dbReference>
<dbReference type="Gene3D" id="1.25.40.20">
    <property type="entry name" value="Ankyrin repeat-containing domain"/>
    <property type="match status" value="2"/>
</dbReference>
<gene>
    <name evidence="6" type="ORF">B0H63DRAFT_530609</name>
</gene>
<feature type="repeat" description="ANK" evidence="3">
    <location>
        <begin position="317"/>
        <end position="349"/>
    </location>
</feature>
<keyword evidence="2 3" id="KW-0040">ANK repeat</keyword>
<evidence type="ECO:0000313" key="6">
    <source>
        <dbReference type="EMBL" id="KAK3393028.1"/>
    </source>
</evidence>
<feature type="compositionally biased region" description="Low complexity" evidence="4">
    <location>
        <begin position="620"/>
        <end position="640"/>
    </location>
</feature>
<dbReference type="Pfam" id="PF12796">
    <property type="entry name" value="Ank_2"/>
    <property type="match status" value="2"/>
</dbReference>
<keyword evidence="5" id="KW-0732">Signal</keyword>
<evidence type="ECO:0000256" key="3">
    <source>
        <dbReference type="PROSITE-ProRule" id="PRU00023"/>
    </source>
</evidence>
<dbReference type="InterPro" id="IPR002110">
    <property type="entry name" value="Ankyrin_rpt"/>
</dbReference>
<dbReference type="InterPro" id="IPR036770">
    <property type="entry name" value="Ankyrin_rpt-contain_sf"/>
</dbReference>
<accession>A0AAE0P434</accession>
<organism evidence="6 7">
    <name type="scientific">Podospora didyma</name>
    <dbReference type="NCBI Taxonomy" id="330526"/>
    <lineage>
        <taxon>Eukaryota</taxon>
        <taxon>Fungi</taxon>
        <taxon>Dikarya</taxon>
        <taxon>Ascomycota</taxon>
        <taxon>Pezizomycotina</taxon>
        <taxon>Sordariomycetes</taxon>
        <taxon>Sordariomycetidae</taxon>
        <taxon>Sordariales</taxon>
        <taxon>Podosporaceae</taxon>
        <taxon>Podospora</taxon>
    </lineage>
</organism>
<feature type="region of interest" description="Disordered" evidence="4">
    <location>
        <begin position="620"/>
        <end position="643"/>
    </location>
</feature>
<reference evidence="6" key="1">
    <citation type="journal article" date="2023" name="Mol. Phylogenet. Evol.">
        <title>Genome-scale phylogeny and comparative genomics of the fungal order Sordariales.</title>
        <authorList>
            <person name="Hensen N."/>
            <person name="Bonometti L."/>
            <person name="Westerberg I."/>
            <person name="Brannstrom I.O."/>
            <person name="Guillou S."/>
            <person name="Cros-Aarteil S."/>
            <person name="Calhoun S."/>
            <person name="Haridas S."/>
            <person name="Kuo A."/>
            <person name="Mondo S."/>
            <person name="Pangilinan J."/>
            <person name="Riley R."/>
            <person name="LaButti K."/>
            <person name="Andreopoulos B."/>
            <person name="Lipzen A."/>
            <person name="Chen C."/>
            <person name="Yan M."/>
            <person name="Daum C."/>
            <person name="Ng V."/>
            <person name="Clum A."/>
            <person name="Steindorff A."/>
            <person name="Ohm R.A."/>
            <person name="Martin F."/>
            <person name="Silar P."/>
            <person name="Natvig D.O."/>
            <person name="Lalanne C."/>
            <person name="Gautier V."/>
            <person name="Ament-Velasquez S.L."/>
            <person name="Kruys A."/>
            <person name="Hutchinson M.I."/>
            <person name="Powell A.J."/>
            <person name="Barry K."/>
            <person name="Miller A.N."/>
            <person name="Grigoriev I.V."/>
            <person name="Debuchy R."/>
            <person name="Gladieux P."/>
            <person name="Hiltunen Thoren M."/>
            <person name="Johannesson H."/>
        </authorList>
    </citation>
    <scope>NUCLEOTIDE SEQUENCE</scope>
    <source>
        <strain evidence="6">CBS 232.78</strain>
    </source>
</reference>
<protein>
    <submittedName>
        <fullName evidence="6">Ankyrin repeat-containing domain protein</fullName>
    </submittedName>
</protein>
<dbReference type="EMBL" id="JAULSW010000001">
    <property type="protein sequence ID" value="KAK3393028.1"/>
    <property type="molecule type" value="Genomic_DNA"/>
</dbReference>
<dbReference type="PANTHER" id="PTHR24189">
    <property type="entry name" value="MYOTROPHIN"/>
    <property type="match status" value="1"/>
</dbReference>
<evidence type="ECO:0000256" key="4">
    <source>
        <dbReference type="SAM" id="MobiDB-lite"/>
    </source>
</evidence>
<evidence type="ECO:0000256" key="2">
    <source>
        <dbReference type="ARBA" id="ARBA00023043"/>
    </source>
</evidence>
<dbReference type="PANTHER" id="PTHR24189:SF50">
    <property type="entry name" value="ANKYRIN REPEAT AND SOCS BOX PROTEIN 2"/>
    <property type="match status" value="1"/>
</dbReference>
<keyword evidence="1" id="KW-0677">Repeat</keyword>
<dbReference type="InterPro" id="IPR050745">
    <property type="entry name" value="Multifunctional_regulatory"/>
</dbReference>
<feature type="repeat" description="ANK" evidence="3">
    <location>
        <begin position="350"/>
        <end position="382"/>
    </location>
</feature>
<feature type="signal peptide" evidence="5">
    <location>
        <begin position="1"/>
        <end position="20"/>
    </location>
</feature>
<evidence type="ECO:0000313" key="7">
    <source>
        <dbReference type="Proteomes" id="UP001285441"/>
    </source>
</evidence>
<reference evidence="6" key="2">
    <citation type="submission" date="2023-06" db="EMBL/GenBank/DDBJ databases">
        <authorList>
            <consortium name="Lawrence Berkeley National Laboratory"/>
            <person name="Haridas S."/>
            <person name="Hensen N."/>
            <person name="Bonometti L."/>
            <person name="Westerberg I."/>
            <person name="Brannstrom I.O."/>
            <person name="Guillou S."/>
            <person name="Cros-Aarteil S."/>
            <person name="Calhoun S."/>
            <person name="Kuo A."/>
            <person name="Mondo S."/>
            <person name="Pangilinan J."/>
            <person name="Riley R."/>
            <person name="LaButti K."/>
            <person name="Andreopoulos B."/>
            <person name="Lipzen A."/>
            <person name="Chen C."/>
            <person name="Yanf M."/>
            <person name="Daum C."/>
            <person name="Ng V."/>
            <person name="Clum A."/>
            <person name="Steindorff A."/>
            <person name="Ohm R."/>
            <person name="Martin F."/>
            <person name="Silar P."/>
            <person name="Natvig D."/>
            <person name="Lalanne C."/>
            <person name="Gautier V."/>
            <person name="Ament-velasquez S.L."/>
            <person name="Kruys A."/>
            <person name="Hutchinson M.I."/>
            <person name="Powell A.J."/>
            <person name="Barry K."/>
            <person name="Miller A.N."/>
            <person name="Grigoriev I.V."/>
            <person name="Debuchy R."/>
            <person name="Gladieux P."/>
            <person name="Thoren M.H."/>
            <person name="Johannesson H."/>
        </authorList>
    </citation>
    <scope>NUCLEOTIDE SEQUENCE</scope>
    <source>
        <strain evidence="6">CBS 232.78</strain>
    </source>
</reference>
<proteinExistence type="predicted"/>
<sequence>MDPISGIGVAAVCLQVLTAAGQVALSLTKLGRSYSQVPRELVLLRSQVTTTKRTLERLEPLLEGHHPAFRDEEDLEAVSLHLNACSVVITDITQHITCFDCGEGGTVLPRTRVEHLWKQDAIHISEQRLARQLSALGVYLSVGKIARDDASSYLNVSDSSVQNDGSSIFSKYFDFDEFLATSRPYSSHLRRLYSQMRKKRNSTSNTDPTASPVIVEELPALKRQPPESYSMDTSKRERRILDYYKGITPSWSRVRSGSHSQNRFSLQVINHQDLGDPRDLFHIREPLFWGLVVPDSESLILKSETPDKARDILESRNKFTALHLAASLRNCNAIRQLVACGANIHAEDESGATALHHAADFGCTACIHILVDAGARVNCAERTKVLSPLYVAARAINMEATRLLIHLGASLSATELNSGLTTLPAMVSTGRLQSVRVLIEAGADVDTNPEIMLVACACGHARIVDYLITAGAPAGVYRQDTFISTFHLAVKYPAIISLLVAAGAQPTGFATRPAYETPLHWASQDNAESVNILCQSAPELLNMPNAVGESPLIYAIRAGKTESAESLCRHGAHITTRKCWFGEGLTPWQTAVKKGDQAILDVLHPFMVDENSAGVMIENEPSVKSPSSESSVPSLTQTSSDGCVDTDCLPSPSTFNSHISWGWDSWDTVDDSCPTSEDNSAGKLLEDCIFSQAEDDAKTEAQV</sequence>
<feature type="repeat" description="ANK" evidence="3">
    <location>
        <begin position="547"/>
        <end position="579"/>
    </location>
</feature>
<feature type="chain" id="PRO_5042251741" evidence="5">
    <location>
        <begin position="21"/>
        <end position="703"/>
    </location>
</feature>
<feature type="repeat" description="ANK" evidence="3">
    <location>
        <begin position="418"/>
        <end position="450"/>
    </location>
</feature>
<comment type="caution">
    <text evidence="6">The sequence shown here is derived from an EMBL/GenBank/DDBJ whole genome shotgun (WGS) entry which is preliminary data.</text>
</comment>
<dbReference type="AlphaFoldDB" id="A0AAE0P434"/>